<gene>
    <name evidence="1" type="ORF">MEDL_30805</name>
</gene>
<dbReference type="Proteomes" id="UP000683360">
    <property type="component" value="Unassembled WGS sequence"/>
</dbReference>
<accession>A0A8S3SCB0</accession>
<keyword evidence="2" id="KW-1185">Reference proteome</keyword>
<dbReference type="EMBL" id="CAJPWZ010001503">
    <property type="protein sequence ID" value="CAG2217132.1"/>
    <property type="molecule type" value="Genomic_DNA"/>
</dbReference>
<evidence type="ECO:0000313" key="2">
    <source>
        <dbReference type="Proteomes" id="UP000683360"/>
    </source>
</evidence>
<name>A0A8S3SCB0_MYTED</name>
<dbReference type="OrthoDB" id="6162211at2759"/>
<organism evidence="1 2">
    <name type="scientific">Mytilus edulis</name>
    <name type="common">Blue mussel</name>
    <dbReference type="NCBI Taxonomy" id="6550"/>
    <lineage>
        <taxon>Eukaryota</taxon>
        <taxon>Metazoa</taxon>
        <taxon>Spiralia</taxon>
        <taxon>Lophotrochozoa</taxon>
        <taxon>Mollusca</taxon>
        <taxon>Bivalvia</taxon>
        <taxon>Autobranchia</taxon>
        <taxon>Pteriomorphia</taxon>
        <taxon>Mytilida</taxon>
        <taxon>Mytiloidea</taxon>
        <taxon>Mytilidae</taxon>
        <taxon>Mytilinae</taxon>
        <taxon>Mytilus</taxon>
    </lineage>
</organism>
<evidence type="ECO:0000313" key="1">
    <source>
        <dbReference type="EMBL" id="CAG2217132.1"/>
    </source>
</evidence>
<reference evidence="1" key="1">
    <citation type="submission" date="2021-03" db="EMBL/GenBank/DDBJ databases">
        <authorList>
            <person name="Bekaert M."/>
        </authorList>
    </citation>
    <scope>NUCLEOTIDE SEQUENCE</scope>
</reference>
<sequence length="331" mass="37682">MEMDTLGAVAAIADEEYQWLIPDFYGLHQYQWLSANTRHFNIPILYGEPMVGKTLIAMCAAWLTGCKETHIASRCTLAFVNSWLTKSTLPFIWDDPTTAEDVSQVAVDVYTWQINRPVYQTPLTGCMVTANFDLNYFMKYFRWVLVIKVEPPTKEKRPGDAKVLGDHSKLPVIEQFNLQFKDSRKYESEIQTQKSKINSELVDVCSPGFDDTVESEWTRFKSELYSSKKSLQMYTWEAAADAYMTKYPNLFTMIEIDVCCDVKYGIRASEIAKATMLGKCLTIEIDVCCDVKYGIRASEIAKATILGTCLEEMSDPPNEPLMTLKLKLKSS</sequence>
<comment type="caution">
    <text evidence="1">The sequence shown here is derived from an EMBL/GenBank/DDBJ whole genome shotgun (WGS) entry which is preliminary data.</text>
</comment>
<dbReference type="AlphaFoldDB" id="A0A8S3SCB0"/>
<proteinExistence type="predicted"/>
<protein>
    <submittedName>
        <fullName evidence="1">Uncharacterized protein</fullName>
    </submittedName>
</protein>